<accession>A0A2P2IJH9</accession>
<reference evidence="2" key="1">
    <citation type="submission" date="2018-02" db="EMBL/GenBank/DDBJ databases">
        <title>Rhizophora mucronata_Transcriptome.</title>
        <authorList>
            <person name="Meera S.P."/>
            <person name="Sreeshan A."/>
            <person name="Augustine A."/>
        </authorList>
    </citation>
    <scope>NUCLEOTIDE SEQUENCE</scope>
    <source>
        <tissue evidence="2">Leaf</tissue>
    </source>
</reference>
<protein>
    <submittedName>
        <fullName evidence="2">Uncharacterized protein</fullName>
    </submittedName>
</protein>
<feature type="signal peptide" evidence="1">
    <location>
        <begin position="1"/>
        <end position="18"/>
    </location>
</feature>
<keyword evidence="1" id="KW-0732">Signal</keyword>
<name>A0A2P2IJH9_RHIMU</name>
<evidence type="ECO:0000256" key="1">
    <source>
        <dbReference type="SAM" id="SignalP"/>
    </source>
</evidence>
<evidence type="ECO:0000313" key="2">
    <source>
        <dbReference type="EMBL" id="MBW81368.1"/>
    </source>
</evidence>
<feature type="chain" id="PRO_5015138087" evidence="1">
    <location>
        <begin position="19"/>
        <end position="60"/>
    </location>
</feature>
<dbReference type="EMBL" id="GGEC01000885">
    <property type="protein sequence ID" value="MBW81368.1"/>
    <property type="molecule type" value="Transcribed_RNA"/>
</dbReference>
<dbReference type="AlphaFoldDB" id="A0A2P2IJH9"/>
<organism evidence="2">
    <name type="scientific">Rhizophora mucronata</name>
    <name type="common">Asiatic mangrove</name>
    <dbReference type="NCBI Taxonomy" id="61149"/>
    <lineage>
        <taxon>Eukaryota</taxon>
        <taxon>Viridiplantae</taxon>
        <taxon>Streptophyta</taxon>
        <taxon>Embryophyta</taxon>
        <taxon>Tracheophyta</taxon>
        <taxon>Spermatophyta</taxon>
        <taxon>Magnoliopsida</taxon>
        <taxon>eudicotyledons</taxon>
        <taxon>Gunneridae</taxon>
        <taxon>Pentapetalae</taxon>
        <taxon>rosids</taxon>
        <taxon>fabids</taxon>
        <taxon>Malpighiales</taxon>
        <taxon>Rhizophoraceae</taxon>
        <taxon>Rhizophora</taxon>
    </lineage>
</organism>
<sequence length="60" mass="7139">MPLQWQWLLLQQLKLLLQLLKQRLKLFNWLVTDANLGKKELPLSYNHTTEVTLLSVPCEH</sequence>
<proteinExistence type="predicted"/>